<evidence type="ECO:0000313" key="10">
    <source>
        <dbReference type="Proteomes" id="UP000723714"/>
    </source>
</evidence>
<feature type="transmembrane region" description="Helical" evidence="7">
    <location>
        <begin position="205"/>
        <end position="230"/>
    </location>
</feature>
<gene>
    <name evidence="9" type="ORF">HGO97_017955</name>
</gene>
<accession>A0ABS6D989</accession>
<dbReference type="InterPro" id="IPR050809">
    <property type="entry name" value="UgpAE/MalFG_permease"/>
</dbReference>
<comment type="subcellular location">
    <subcellularLocation>
        <location evidence="1 7">Cell membrane</location>
        <topology evidence="1 7">Multi-pass membrane protein</topology>
    </subcellularLocation>
</comment>
<evidence type="ECO:0000256" key="3">
    <source>
        <dbReference type="ARBA" id="ARBA00022475"/>
    </source>
</evidence>
<dbReference type="PANTHER" id="PTHR43227:SF8">
    <property type="entry name" value="DIACETYLCHITOBIOSE UPTAKE SYSTEM PERMEASE PROTEIN DASB"/>
    <property type="match status" value="1"/>
</dbReference>
<proteinExistence type="inferred from homology"/>
<comment type="caution">
    <text evidence="9">The sequence shown here is derived from an EMBL/GenBank/DDBJ whole genome shotgun (WGS) entry which is preliminary data.</text>
</comment>
<organism evidence="9 10">
    <name type="scientific">Faecalicatena faecalis</name>
    <dbReference type="NCBI Taxonomy" id="2726362"/>
    <lineage>
        <taxon>Bacteria</taxon>
        <taxon>Bacillati</taxon>
        <taxon>Bacillota</taxon>
        <taxon>Clostridia</taxon>
        <taxon>Lachnospirales</taxon>
        <taxon>Lachnospiraceae</taxon>
        <taxon>Faecalicatena</taxon>
    </lineage>
</organism>
<evidence type="ECO:0000256" key="7">
    <source>
        <dbReference type="RuleBase" id="RU363032"/>
    </source>
</evidence>
<dbReference type="EMBL" id="JABACJ020000021">
    <property type="protein sequence ID" value="MBU3877691.1"/>
    <property type="molecule type" value="Genomic_DNA"/>
</dbReference>
<dbReference type="Proteomes" id="UP000723714">
    <property type="component" value="Unassembled WGS sequence"/>
</dbReference>
<keyword evidence="10" id="KW-1185">Reference proteome</keyword>
<keyword evidence="3" id="KW-1003">Cell membrane</keyword>
<keyword evidence="4 7" id="KW-0812">Transmembrane</keyword>
<keyword evidence="5 7" id="KW-1133">Transmembrane helix</keyword>
<feature type="transmembrane region" description="Helical" evidence="7">
    <location>
        <begin position="73"/>
        <end position="96"/>
    </location>
</feature>
<name>A0ABS6D989_9FIRM</name>
<dbReference type="Pfam" id="PF00528">
    <property type="entry name" value="BPD_transp_1"/>
    <property type="match status" value="1"/>
</dbReference>
<feature type="transmembrane region" description="Helical" evidence="7">
    <location>
        <begin position="265"/>
        <end position="282"/>
    </location>
</feature>
<feature type="transmembrane region" description="Helical" evidence="7">
    <location>
        <begin position="7"/>
        <end position="30"/>
    </location>
</feature>
<keyword evidence="2 7" id="KW-0813">Transport</keyword>
<reference evidence="9 10" key="1">
    <citation type="submission" date="2021-06" db="EMBL/GenBank/DDBJ databases">
        <title>Faecalicatena sp. nov. isolated from porcine feces.</title>
        <authorList>
            <person name="Oh B.S."/>
            <person name="Lee J.H."/>
        </authorList>
    </citation>
    <scope>NUCLEOTIDE SEQUENCE [LARGE SCALE GENOMIC DNA]</scope>
    <source>
        <strain evidence="9 10">AGMB00832</strain>
    </source>
</reference>
<evidence type="ECO:0000256" key="4">
    <source>
        <dbReference type="ARBA" id="ARBA00022692"/>
    </source>
</evidence>
<protein>
    <submittedName>
        <fullName evidence="9">Sugar ABC transporter permease</fullName>
    </submittedName>
</protein>
<dbReference type="PANTHER" id="PTHR43227">
    <property type="entry name" value="BLL4140 PROTEIN"/>
    <property type="match status" value="1"/>
</dbReference>
<evidence type="ECO:0000259" key="8">
    <source>
        <dbReference type="PROSITE" id="PS50928"/>
    </source>
</evidence>
<keyword evidence="6 7" id="KW-0472">Membrane</keyword>
<feature type="transmembrane region" description="Helical" evidence="7">
    <location>
        <begin position="155"/>
        <end position="184"/>
    </location>
</feature>
<evidence type="ECO:0000256" key="5">
    <source>
        <dbReference type="ARBA" id="ARBA00022989"/>
    </source>
</evidence>
<dbReference type="InterPro" id="IPR000515">
    <property type="entry name" value="MetI-like"/>
</dbReference>
<comment type="similarity">
    <text evidence="7">Belongs to the binding-protein-dependent transport system permease family.</text>
</comment>
<evidence type="ECO:0000313" key="9">
    <source>
        <dbReference type="EMBL" id="MBU3877691.1"/>
    </source>
</evidence>
<dbReference type="PROSITE" id="PS50928">
    <property type="entry name" value="ABC_TM1"/>
    <property type="match status" value="1"/>
</dbReference>
<evidence type="ECO:0000256" key="6">
    <source>
        <dbReference type="ARBA" id="ARBA00023136"/>
    </source>
</evidence>
<feature type="domain" description="ABC transmembrane type-1" evidence="8">
    <location>
        <begin position="69"/>
        <end position="281"/>
    </location>
</feature>
<evidence type="ECO:0000256" key="1">
    <source>
        <dbReference type="ARBA" id="ARBA00004651"/>
    </source>
</evidence>
<dbReference type="RefSeq" id="WP_216244310.1">
    <property type="nucleotide sequence ID" value="NZ_JABACJ020000021.1"/>
</dbReference>
<feature type="transmembrane region" description="Helical" evidence="7">
    <location>
        <begin position="103"/>
        <end position="126"/>
    </location>
</feature>
<sequence length="291" mass="32411">MKKKHKGALGIALLLPIIIIMAVLVYYPIIKTFSYSLQKMKLTAPQDTGFVGLANYRSVLESDSFWYSLQNTLFLLVVVVLFTTVFGICVALMLNVDTKISGLLMAAAVLPWALPPVVNGIIWRFIFYPGYGFMNKLLIGLGVIDQPIEWMSHRFLLLFVVAVVVAWRSIPFTAIVCLAGLRAIPHEFYEAARIDGAGRWSSFRYITGPLMLPFIGIGITSASITAINIFDEIVALAGYSDLGKNLLIESYLTTFSFLDFGKGSALTYIIMLISAILGFFYLRNLTREVEY</sequence>
<evidence type="ECO:0000256" key="2">
    <source>
        <dbReference type="ARBA" id="ARBA00022448"/>
    </source>
</evidence>
<dbReference type="CDD" id="cd06261">
    <property type="entry name" value="TM_PBP2"/>
    <property type="match status" value="1"/>
</dbReference>